<dbReference type="CDD" id="cd16917">
    <property type="entry name" value="HATPase_UhpB-NarQ-NarX-like"/>
    <property type="match status" value="1"/>
</dbReference>
<dbReference type="GO" id="GO:0005524">
    <property type="term" value="F:ATP binding"/>
    <property type="evidence" value="ECO:0007669"/>
    <property type="project" value="UniProtKB-KW"/>
</dbReference>
<organism evidence="13 14">
    <name type="scientific">Kitasatospora viridis</name>
    <dbReference type="NCBI Taxonomy" id="281105"/>
    <lineage>
        <taxon>Bacteria</taxon>
        <taxon>Bacillati</taxon>
        <taxon>Actinomycetota</taxon>
        <taxon>Actinomycetes</taxon>
        <taxon>Kitasatosporales</taxon>
        <taxon>Streptomycetaceae</taxon>
        <taxon>Kitasatospora</taxon>
    </lineage>
</organism>
<evidence type="ECO:0000256" key="3">
    <source>
        <dbReference type="ARBA" id="ARBA00022553"/>
    </source>
</evidence>
<dbReference type="GO" id="GO:0016020">
    <property type="term" value="C:membrane"/>
    <property type="evidence" value="ECO:0007669"/>
    <property type="project" value="InterPro"/>
</dbReference>
<evidence type="ECO:0000259" key="12">
    <source>
        <dbReference type="Pfam" id="PF07730"/>
    </source>
</evidence>
<feature type="transmembrane region" description="Helical" evidence="10">
    <location>
        <begin position="139"/>
        <end position="160"/>
    </location>
</feature>
<name>A0A561UCG6_9ACTN</name>
<keyword evidence="14" id="KW-1185">Reference proteome</keyword>
<dbReference type="Gene3D" id="3.30.565.10">
    <property type="entry name" value="Histidine kinase-like ATPase, C-terminal domain"/>
    <property type="match status" value="1"/>
</dbReference>
<keyword evidence="4" id="KW-0808">Transferase</keyword>
<keyword evidence="3" id="KW-0597">Phosphoprotein</keyword>
<evidence type="ECO:0000256" key="7">
    <source>
        <dbReference type="ARBA" id="ARBA00022840"/>
    </source>
</evidence>
<feature type="transmembrane region" description="Helical" evidence="10">
    <location>
        <begin position="107"/>
        <end position="127"/>
    </location>
</feature>
<evidence type="ECO:0000256" key="10">
    <source>
        <dbReference type="SAM" id="Phobius"/>
    </source>
</evidence>
<dbReference type="PANTHER" id="PTHR24421:SF10">
    <property type="entry name" value="NITRATE_NITRITE SENSOR PROTEIN NARQ"/>
    <property type="match status" value="1"/>
</dbReference>
<dbReference type="PANTHER" id="PTHR24421">
    <property type="entry name" value="NITRATE/NITRITE SENSOR PROTEIN NARX-RELATED"/>
    <property type="match status" value="1"/>
</dbReference>
<dbReference type="Gene3D" id="1.20.5.1930">
    <property type="match status" value="1"/>
</dbReference>
<keyword evidence="7" id="KW-0067">ATP-binding</keyword>
<feature type="transmembrane region" description="Helical" evidence="10">
    <location>
        <begin position="20"/>
        <end position="39"/>
    </location>
</feature>
<accession>A0A561UCG6</accession>
<evidence type="ECO:0000259" key="11">
    <source>
        <dbReference type="Pfam" id="PF02518"/>
    </source>
</evidence>
<feature type="domain" description="Signal transduction histidine kinase subgroup 3 dimerisation and phosphoacceptor" evidence="12">
    <location>
        <begin position="182"/>
        <end position="246"/>
    </location>
</feature>
<proteinExistence type="predicted"/>
<dbReference type="AlphaFoldDB" id="A0A561UCG6"/>
<dbReference type="InterPro" id="IPR003594">
    <property type="entry name" value="HATPase_dom"/>
</dbReference>
<dbReference type="GO" id="GO:0046983">
    <property type="term" value="F:protein dimerization activity"/>
    <property type="evidence" value="ECO:0007669"/>
    <property type="project" value="InterPro"/>
</dbReference>
<protein>
    <recommendedName>
        <fullName evidence="2">histidine kinase</fullName>
        <ecNumber evidence="2">2.7.13.3</ecNumber>
    </recommendedName>
</protein>
<comment type="catalytic activity">
    <reaction evidence="1">
        <text>ATP + protein L-histidine = ADP + protein N-phospho-L-histidine.</text>
        <dbReference type="EC" id="2.7.13.3"/>
    </reaction>
</comment>
<gene>
    <name evidence="13" type="ORF">FHX73_11804</name>
</gene>
<feature type="domain" description="Histidine kinase/HSP90-like ATPase" evidence="11">
    <location>
        <begin position="288"/>
        <end position="384"/>
    </location>
</feature>
<evidence type="ECO:0000256" key="9">
    <source>
        <dbReference type="SAM" id="MobiDB-lite"/>
    </source>
</evidence>
<comment type="caution">
    <text evidence="13">The sequence shown here is derived from an EMBL/GenBank/DDBJ whole genome shotgun (WGS) entry which is preliminary data.</text>
</comment>
<evidence type="ECO:0000256" key="8">
    <source>
        <dbReference type="ARBA" id="ARBA00023012"/>
    </source>
</evidence>
<dbReference type="RefSeq" id="WP_145903306.1">
    <property type="nucleotide sequence ID" value="NZ_BAAAMZ010000043.1"/>
</dbReference>
<keyword evidence="10" id="KW-1133">Transmembrane helix</keyword>
<keyword evidence="5" id="KW-0547">Nucleotide-binding</keyword>
<reference evidence="13 14" key="1">
    <citation type="submission" date="2019-06" db="EMBL/GenBank/DDBJ databases">
        <title>Sequencing the genomes of 1000 actinobacteria strains.</title>
        <authorList>
            <person name="Klenk H.-P."/>
        </authorList>
    </citation>
    <scope>NUCLEOTIDE SEQUENCE [LARGE SCALE GENOMIC DNA]</scope>
    <source>
        <strain evidence="13 14">DSM 44826</strain>
    </source>
</reference>
<evidence type="ECO:0000256" key="6">
    <source>
        <dbReference type="ARBA" id="ARBA00022777"/>
    </source>
</evidence>
<evidence type="ECO:0000256" key="2">
    <source>
        <dbReference type="ARBA" id="ARBA00012438"/>
    </source>
</evidence>
<keyword evidence="6 13" id="KW-0418">Kinase</keyword>
<keyword evidence="10" id="KW-0472">Membrane</keyword>
<evidence type="ECO:0000313" key="14">
    <source>
        <dbReference type="Proteomes" id="UP000317940"/>
    </source>
</evidence>
<dbReference type="EMBL" id="VIWT01000001">
    <property type="protein sequence ID" value="TWF97029.1"/>
    <property type="molecule type" value="Genomic_DNA"/>
</dbReference>
<feature type="region of interest" description="Disordered" evidence="9">
    <location>
        <begin position="328"/>
        <end position="385"/>
    </location>
</feature>
<dbReference type="Proteomes" id="UP000317940">
    <property type="component" value="Unassembled WGS sequence"/>
</dbReference>
<keyword evidence="10" id="KW-0812">Transmembrane</keyword>
<feature type="compositionally biased region" description="Low complexity" evidence="9">
    <location>
        <begin position="328"/>
        <end position="338"/>
    </location>
</feature>
<evidence type="ECO:0000256" key="1">
    <source>
        <dbReference type="ARBA" id="ARBA00000085"/>
    </source>
</evidence>
<sequence>MDTSEASSSPSAENLRTAAFDMVLAVLLGAGVALSPLLFSHRGTTVPGDALGVVTAAALLVRRSRPLPALVVVTAAAAAALGMGDHPTPAALAVGAALLSVAGRTEWWVALSASALALAVVLLPYLVRALGSGTPFDEVWGFSAQLGVLLLVPGTLPAAVRLRRRAVARAEAEEIRRRVAEERLGIAREVHDVVGHALAVISMQSGIALHVSEKRPEQMADALDAVGRVSREAMTELDATFGVFREMPAEPDLGLQHLDELLATVRRAGVAVELTVSGERVPLPAEVERAAYRIVQESLTNVLHHAEADAASVELDYSPRALLVRVGNGAGPPAGAEPARPRSRASGGHGIQGMKERTEALGGLLEAGPRPGGGFVVTARLPRAS</sequence>
<keyword evidence="8" id="KW-0902">Two-component regulatory system</keyword>
<evidence type="ECO:0000313" key="13">
    <source>
        <dbReference type="EMBL" id="TWF97029.1"/>
    </source>
</evidence>
<dbReference type="OrthoDB" id="227596at2"/>
<dbReference type="Pfam" id="PF07730">
    <property type="entry name" value="HisKA_3"/>
    <property type="match status" value="1"/>
</dbReference>
<dbReference type="EC" id="2.7.13.3" evidence="2"/>
<dbReference type="SUPFAM" id="SSF55874">
    <property type="entry name" value="ATPase domain of HSP90 chaperone/DNA topoisomerase II/histidine kinase"/>
    <property type="match status" value="1"/>
</dbReference>
<dbReference type="Pfam" id="PF02518">
    <property type="entry name" value="HATPase_c"/>
    <property type="match status" value="1"/>
</dbReference>
<dbReference type="InterPro" id="IPR011712">
    <property type="entry name" value="Sig_transdc_His_kin_sub3_dim/P"/>
</dbReference>
<dbReference type="GO" id="GO:0000155">
    <property type="term" value="F:phosphorelay sensor kinase activity"/>
    <property type="evidence" value="ECO:0007669"/>
    <property type="project" value="InterPro"/>
</dbReference>
<dbReference type="InterPro" id="IPR036890">
    <property type="entry name" value="HATPase_C_sf"/>
</dbReference>
<evidence type="ECO:0000256" key="5">
    <source>
        <dbReference type="ARBA" id="ARBA00022741"/>
    </source>
</evidence>
<dbReference type="InterPro" id="IPR050482">
    <property type="entry name" value="Sensor_HK_TwoCompSys"/>
</dbReference>
<evidence type="ECO:0000256" key="4">
    <source>
        <dbReference type="ARBA" id="ARBA00022679"/>
    </source>
</evidence>